<dbReference type="GO" id="GO:0003723">
    <property type="term" value="F:RNA binding"/>
    <property type="evidence" value="ECO:0007669"/>
    <property type="project" value="UniProtKB-KW"/>
</dbReference>
<feature type="binding site" evidence="11">
    <location>
        <position position="173"/>
    </location>
    <ligand>
        <name>S-adenosyl-L-methionine</name>
        <dbReference type="ChEBI" id="CHEBI:59789"/>
    </ligand>
</feature>
<dbReference type="Gene3D" id="3.40.50.150">
    <property type="entry name" value="Vaccinia Virus protein VP39"/>
    <property type="match status" value="1"/>
</dbReference>
<dbReference type="GeneID" id="112692270"/>
<protein>
    <recommendedName>
        <fullName evidence="10">mRNA cap guanine-N(7) methyltransferase</fullName>
        <ecNumber evidence="10">2.1.1.56</ecNumber>
    </recommendedName>
    <alternativeName>
        <fullName evidence="10">mRNA (guanine-N(7))-methyltransferase</fullName>
    </alternativeName>
    <alternativeName>
        <fullName evidence="10">mRNA cap methyltransferase</fullName>
    </alternativeName>
</protein>
<evidence type="ECO:0000256" key="1">
    <source>
        <dbReference type="ARBA" id="ARBA00004123"/>
    </source>
</evidence>
<keyword evidence="6 10" id="KW-0694">RNA-binding</keyword>
<dbReference type="PANTHER" id="PTHR12189">
    <property type="entry name" value="MRNA GUANINE-7- METHYLTRANSFERASE"/>
    <property type="match status" value="1"/>
</dbReference>
<proteinExistence type="inferred from homology"/>
<sequence>MWKKLRSLSCKICIRIQPNSTTMADVDTKNKEDLSAVIARHYDSIDNNFATRNESRILFLRNFNNWVKSVLIQEAVLKLRDTRIDDGKMHVLDIACGKGGDLYKWKNNSCLEHLVAVDISPGSIINYESRYADLKRRNKYIFDAKFIVADCTRVIINKFYENPSMKFHLVNCQFAFHYCFESIQQAECMLKNISSNLISGGIFIGTIPNASEIVRRQRECGKKKFGNSIYNIEFMCDPEKLLPIFGAKYIFHLEGVVNCPEFLVYFPAFEKLAKSYGLELKMKMTFGDFFEKHSKLDLNFLNRISALELYPPQEGNKKMGTEDEYEKAKQFLNENKIPNIGTLSKSEWEVATLYMVFMFQKM</sequence>
<dbReference type="EC" id="2.1.1.56" evidence="10"/>
<keyword evidence="5 10" id="KW-0949">S-adenosyl-L-methionine</keyword>
<keyword evidence="14" id="KW-1185">Reference proteome</keyword>
<organism evidence="14 15">
    <name type="scientific">Sipha flava</name>
    <name type="common">yellow sugarcane aphid</name>
    <dbReference type="NCBI Taxonomy" id="143950"/>
    <lineage>
        <taxon>Eukaryota</taxon>
        <taxon>Metazoa</taxon>
        <taxon>Ecdysozoa</taxon>
        <taxon>Arthropoda</taxon>
        <taxon>Hexapoda</taxon>
        <taxon>Insecta</taxon>
        <taxon>Pterygota</taxon>
        <taxon>Neoptera</taxon>
        <taxon>Paraneoptera</taxon>
        <taxon>Hemiptera</taxon>
        <taxon>Sternorrhyncha</taxon>
        <taxon>Aphidomorpha</taxon>
        <taxon>Aphidoidea</taxon>
        <taxon>Aphididae</taxon>
        <taxon>Sipha</taxon>
    </lineage>
</organism>
<evidence type="ECO:0000256" key="2">
    <source>
        <dbReference type="ARBA" id="ARBA00022603"/>
    </source>
</evidence>
<evidence type="ECO:0000256" key="9">
    <source>
        <dbReference type="ARBA" id="ARBA00044712"/>
    </source>
</evidence>
<keyword evidence="4 10" id="KW-0808">Transferase</keyword>
<feature type="domain" description="MRNA cap 0 methyltransferase" evidence="13">
    <location>
        <begin position="55"/>
        <end position="362"/>
    </location>
</feature>
<keyword evidence="8 10" id="KW-0539">Nucleus</keyword>
<dbReference type="PROSITE" id="PS51562">
    <property type="entry name" value="RNA_CAP0_MT"/>
    <property type="match status" value="1"/>
</dbReference>
<dbReference type="GO" id="GO:0004482">
    <property type="term" value="F:mRNA 5'-cap (guanine-N7-)-methyltransferase activity"/>
    <property type="evidence" value="ECO:0007669"/>
    <property type="project" value="UniProtKB-EC"/>
</dbReference>
<comment type="similarity">
    <text evidence="10">Belongs to the class I-like SAM-binding methyltransferase superfamily. mRNA cap 0 methyltransferase family.</text>
</comment>
<feature type="site" description="mRNA cap binding" evidence="12">
    <location>
        <position position="130"/>
    </location>
</feature>
<keyword evidence="2 10" id="KW-0489">Methyltransferase</keyword>
<evidence type="ECO:0000256" key="6">
    <source>
        <dbReference type="ARBA" id="ARBA00022884"/>
    </source>
</evidence>
<feature type="site" description="mRNA cap binding" evidence="12">
    <location>
        <position position="354"/>
    </location>
</feature>
<dbReference type="RefSeq" id="XP_025422664.1">
    <property type="nucleotide sequence ID" value="XM_025566879.1"/>
</dbReference>
<evidence type="ECO:0000313" key="15">
    <source>
        <dbReference type="RefSeq" id="XP_025422664.1"/>
    </source>
</evidence>
<dbReference type="CDD" id="cd02440">
    <property type="entry name" value="AdoMet_MTases"/>
    <property type="match status" value="1"/>
</dbReference>
<evidence type="ECO:0000256" key="10">
    <source>
        <dbReference type="PIRNR" id="PIRNR028762"/>
    </source>
</evidence>
<reference evidence="15" key="1">
    <citation type="submission" date="2025-08" db="UniProtKB">
        <authorList>
            <consortium name="RefSeq"/>
        </authorList>
    </citation>
    <scope>IDENTIFICATION</scope>
    <source>
        <tissue evidence="15">Whole body</tissue>
    </source>
</reference>
<evidence type="ECO:0000259" key="13">
    <source>
        <dbReference type="PROSITE" id="PS51562"/>
    </source>
</evidence>
<comment type="catalytic activity">
    <reaction evidence="9">
        <text>a 5'-end (5'-triphosphoguanosine)-ribonucleoside in mRNA + S-adenosyl-L-methionine = a 5'-end (N(7)-methyl 5'-triphosphoguanosine)-ribonucleoside in mRNA + S-adenosyl-L-homocysteine</text>
        <dbReference type="Rhea" id="RHEA:67008"/>
        <dbReference type="Rhea" id="RHEA-COMP:17166"/>
        <dbReference type="Rhea" id="RHEA-COMP:17167"/>
        <dbReference type="ChEBI" id="CHEBI:57856"/>
        <dbReference type="ChEBI" id="CHEBI:59789"/>
        <dbReference type="ChEBI" id="CHEBI:156461"/>
        <dbReference type="ChEBI" id="CHEBI:167617"/>
        <dbReference type="EC" id="2.1.1.56"/>
    </reaction>
</comment>
<accession>A0A8B8GHG3</accession>
<gene>
    <name evidence="15" type="primary">LOC112692270</name>
</gene>
<dbReference type="AlphaFoldDB" id="A0A8B8GHG3"/>
<feature type="binding site" evidence="11">
    <location>
        <position position="118"/>
    </location>
    <ligand>
        <name>S-adenosyl-L-methionine</name>
        <dbReference type="ChEBI" id="CHEBI:59789"/>
    </ligand>
</feature>
<evidence type="ECO:0000256" key="7">
    <source>
        <dbReference type="ARBA" id="ARBA00023042"/>
    </source>
</evidence>
<feature type="site" description="mRNA cap binding" evidence="12">
    <location>
        <position position="98"/>
    </location>
</feature>
<evidence type="ECO:0000256" key="4">
    <source>
        <dbReference type="ARBA" id="ARBA00022679"/>
    </source>
</evidence>
<dbReference type="SUPFAM" id="SSF53335">
    <property type="entry name" value="S-adenosyl-L-methionine-dependent methyltransferases"/>
    <property type="match status" value="1"/>
</dbReference>
<feature type="binding site" evidence="11">
    <location>
        <position position="178"/>
    </location>
    <ligand>
        <name>S-adenosyl-L-methionine</name>
        <dbReference type="ChEBI" id="CHEBI:59789"/>
    </ligand>
</feature>
<dbReference type="InterPro" id="IPR016899">
    <property type="entry name" value="mRNA_G-N7_MeTrfase_euk"/>
</dbReference>
<dbReference type="OrthoDB" id="10248867at2759"/>
<keyword evidence="3 10" id="KW-0507">mRNA processing</keyword>
<comment type="subcellular location">
    <subcellularLocation>
        <location evidence="1 10">Nucleus</location>
    </subcellularLocation>
</comment>
<evidence type="ECO:0000256" key="11">
    <source>
        <dbReference type="PIRSR" id="PIRSR028762-1"/>
    </source>
</evidence>
<feature type="site" description="mRNA cap binding" evidence="12">
    <location>
        <position position="177"/>
    </location>
</feature>
<dbReference type="InterPro" id="IPR029063">
    <property type="entry name" value="SAM-dependent_MTases_sf"/>
</dbReference>
<feature type="binding site" evidence="11">
    <location>
        <position position="68"/>
    </location>
    <ligand>
        <name>S-adenosyl-L-methionine</name>
        <dbReference type="ChEBI" id="CHEBI:59789"/>
    </ligand>
</feature>
<feature type="binding site" evidence="11">
    <location>
        <position position="95"/>
    </location>
    <ligand>
        <name>S-adenosyl-L-methionine</name>
        <dbReference type="ChEBI" id="CHEBI:59789"/>
    </ligand>
</feature>
<dbReference type="InterPro" id="IPR004971">
    <property type="entry name" value="mRNA_G-N7_MeTrfase_dom"/>
</dbReference>
<feature type="site" description="mRNA cap binding" evidence="12">
    <location>
        <position position="261"/>
    </location>
</feature>
<feature type="binding site" evidence="12">
    <location>
        <begin position="64"/>
        <end position="65"/>
    </location>
    <ligand>
        <name>mRNA</name>
        <dbReference type="ChEBI" id="CHEBI:33699"/>
    </ligand>
</feature>
<dbReference type="InterPro" id="IPR039753">
    <property type="entry name" value="RG7MT1"/>
</dbReference>
<evidence type="ECO:0000256" key="12">
    <source>
        <dbReference type="PIRSR" id="PIRSR028762-2"/>
    </source>
</evidence>
<dbReference type="Pfam" id="PF03291">
    <property type="entry name" value="mRNA_G-N7_MeTrfase"/>
    <property type="match status" value="1"/>
</dbReference>
<keyword evidence="7 10" id="KW-0506">mRNA capping</keyword>
<dbReference type="GO" id="GO:0005634">
    <property type="term" value="C:nucleus"/>
    <property type="evidence" value="ECO:0007669"/>
    <property type="project" value="UniProtKB-SubCell"/>
</dbReference>
<evidence type="ECO:0000256" key="3">
    <source>
        <dbReference type="ARBA" id="ARBA00022664"/>
    </source>
</evidence>
<dbReference type="PANTHER" id="PTHR12189:SF2">
    <property type="entry name" value="MRNA CAP GUANINE-N7 METHYLTRANSFERASE"/>
    <property type="match status" value="1"/>
</dbReference>
<feature type="site" description="mRNA cap binding" evidence="12">
    <location>
        <position position="104"/>
    </location>
</feature>
<dbReference type="CTD" id="8731"/>
<dbReference type="PIRSF" id="PIRSF028762">
    <property type="entry name" value="ABD1"/>
    <property type="match status" value="1"/>
</dbReference>
<feature type="binding site" evidence="11">
    <location>
        <position position="150"/>
    </location>
    <ligand>
        <name>S-adenosyl-L-methionine</name>
        <dbReference type="ChEBI" id="CHEBI:59789"/>
    </ligand>
</feature>
<evidence type="ECO:0000256" key="8">
    <source>
        <dbReference type="ARBA" id="ARBA00023242"/>
    </source>
</evidence>
<name>A0A8B8GHG3_9HEMI</name>
<evidence type="ECO:0000256" key="5">
    <source>
        <dbReference type="ARBA" id="ARBA00022691"/>
    </source>
</evidence>
<dbReference type="Proteomes" id="UP000694846">
    <property type="component" value="Unplaced"/>
</dbReference>
<evidence type="ECO:0000313" key="14">
    <source>
        <dbReference type="Proteomes" id="UP000694846"/>
    </source>
</evidence>